<dbReference type="Pfam" id="PF04203">
    <property type="entry name" value="Sortase"/>
    <property type="match status" value="1"/>
</dbReference>
<dbReference type="InterPro" id="IPR023365">
    <property type="entry name" value="Sortase_dom-sf"/>
</dbReference>
<proteinExistence type="predicted"/>
<dbReference type="Gene3D" id="2.40.260.10">
    <property type="entry name" value="Sortase"/>
    <property type="match status" value="1"/>
</dbReference>
<dbReference type="KEGG" id="nft:FBF37_00330"/>
<accession>A0A4P9A2E1</accession>
<name>A0A4P9A2E1_9BACT</name>
<evidence type="ECO:0000256" key="1">
    <source>
        <dbReference type="ARBA" id="ARBA00022801"/>
    </source>
</evidence>
<gene>
    <name evidence="3" type="ORF">FBF37_00330</name>
</gene>
<dbReference type="SUPFAM" id="SSF63817">
    <property type="entry name" value="Sortase"/>
    <property type="match status" value="1"/>
</dbReference>
<evidence type="ECO:0000313" key="3">
    <source>
        <dbReference type="EMBL" id="QCT41931.1"/>
    </source>
</evidence>
<evidence type="ECO:0000313" key="4">
    <source>
        <dbReference type="Proteomes" id="UP000310639"/>
    </source>
</evidence>
<organism evidence="3 4">
    <name type="scientific">Candidatus Nanosynbacter featherlites</name>
    <dbReference type="NCBI Taxonomy" id="2572088"/>
    <lineage>
        <taxon>Bacteria</taxon>
        <taxon>Candidatus Saccharimonadota</taxon>
        <taxon>Candidatus Saccharimonadia</taxon>
        <taxon>Candidatus Nanosynbacterales</taxon>
        <taxon>Candidatus Nanosynbacteraceae</taxon>
        <taxon>Candidatus Nanosynbacter</taxon>
    </lineage>
</organism>
<feature type="transmembrane region" description="Helical" evidence="2">
    <location>
        <begin position="15"/>
        <end position="40"/>
    </location>
</feature>
<dbReference type="AlphaFoldDB" id="A0A4P9A2E1"/>
<dbReference type="OrthoDB" id="9777984at2"/>
<dbReference type="NCBIfam" id="TIGR01076">
    <property type="entry name" value="sortase_fam"/>
    <property type="match status" value="1"/>
</dbReference>
<protein>
    <submittedName>
        <fullName evidence="3">Sortase</fullName>
    </submittedName>
</protein>
<reference evidence="3 4" key="1">
    <citation type="submission" date="2019-04" db="EMBL/GenBank/DDBJ databases">
        <title>Saccharibacteria TM7 genomes.</title>
        <authorList>
            <person name="Bor B."/>
            <person name="He X."/>
            <person name="Chen T."/>
            <person name="Dewhirst F.E."/>
        </authorList>
    </citation>
    <scope>NUCLEOTIDE SEQUENCE [LARGE SCALE GENOMIC DNA]</scope>
    <source>
        <strain evidence="3 4">BB001</strain>
    </source>
</reference>
<dbReference type="InterPro" id="IPR005754">
    <property type="entry name" value="Sortase"/>
</dbReference>
<sequence length="199" mass="22550">MISVKIKRTKTTKDYLILGIALALLVGGGYLLITIFSPFFATQFIDPKNNETTKVLQKTTDEFHPENRIYIPAINVNIPYKTGGAEVLELTAWWRKPENGNPKDGGNFIVAAHRFQIGPTPQRTINNSPFYNINKLKVGDSITVDYDGKRYEYSIYDIYKVKPDAIEIEERTDQPRLTLYSCSLGGSFDKREVIIAVPK</sequence>
<keyword evidence="4" id="KW-1185">Reference proteome</keyword>
<dbReference type="EMBL" id="CP040004">
    <property type="protein sequence ID" value="QCT41931.1"/>
    <property type="molecule type" value="Genomic_DNA"/>
</dbReference>
<evidence type="ECO:0000256" key="2">
    <source>
        <dbReference type="SAM" id="Phobius"/>
    </source>
</evidence>
<keyword evidence="2" id="KW-0472">Membrane</keyword>
<dbReference type="CDD" id="cd00004">
    <property type="entry name" value="Sortase"/>
    <property type="match status" value="1"/>
</dbReference>
<keyword evidence="2" id="KW-0812">Transmembrane</keyword>
<dbReference type="GO" id="GO:0016787">
    <property type="term" value="F:hydrolase activity"/>
    <property type="evidence" value="ECO:0007669"/>
    <property type="project" value="UniProtKB-KW"/>
</dbReference>
<keyword evidence="2" id="KW-1133">Transmembrane helix</keyword>
<dbReference type="Proteomes" id="UP000310639">
    <property type="component" value="Chromosome"/>
</dbReference>
<keyword evidence="1" id="KW-0378">Hydrolase</keyword>